<keyword evidence="4 10" id="KW-1133">Transmembrane helix</keyword>
<dbReference type="WBParaSite" id="maker-uti_cns_0004215-snap-gene-0.3-mRNA-1">
    <property type="protein sequence ID" value="maker-uti_cns_0004215-snap-gene-0.3-mRNA-1"/>
    <property type="gene ID" value="maker-uti_cns_0004215-snap-gene-0.3"/>
</dbReference>
<feature type="transmembrane region" description="Helical" evidence="10">
    <location>
        <begin position="356"/>
        <end position="377"/>
    </location>
</feature>
<keyword evidence="6" id="KW-0479">Metal-binding</keyword>
<feature type="transmembrane region" description="Helical" evidence="10">
    <location>
        <begin position="278"/>
        <end position="295"/>
    </location>
</feature>
<evidence type="ECO:0000256" key="7">
    <source>
        <dbReference type="PIRSR" id="PIRSR600175-2"/>
    </source>
</evidence>
<reference evidence="12" key="1">
    <citation type="submission" date="2016-11" db="UniProtKB">
        <authorList>
            <consortium name="WormBaseParasite"/>
        </authorList>
    </citation>
    <scope>IDENTIFICATION</scope>
</reference>
<feature type="transmembrane region" description="Helical" evidence="10">
    <location>
        <begin position="389"/>
        <end position="414"/>
    </location>
</feature>
<feature type="region of interest" description="Disordered" evidence="9">
    <location>
        <begin position="1"/>
        <end position="30"/>
    </location>
</feature>
<dbReference type="AlphaFoldDB" id="A0A1I8H343"/>
<keyword evidence="8" id="KW-0769">Symport</keyword>
<dbReference type="PROSITE" id="PS50267">
    <property type="entry name" value="NA_NEUROTRAN_SYMP_3"/>
    <property type="match status" value="1"/>
</dbReference>
<dbReference type="PANTHER" id="PTHR11616">
    <property type="entry name" value="SODIUM/CHLORIDE DEPENDENT TRANSPORTER"/>
    <property type="match status" value="1"/>
</dbReference>
<feature type="transmembrane region" description="Helical" evidence="10">
    <location>
        <begin position="150"/>
        <end position="177"/>
    </location>
</feature>
<dbReference type="PANTHER" id="PTHR11616:SF240">
    <property type="entry name" value="BLOATED TUBULES, ISOFORM B-RELATED"/>
    <property type="match status" value="1"/>
</dbReference>
<feature type="transmembrane region" description="Helical" evidence="10">
    <location>
        <begin position="307"/>
        <end position="327"/>
    </location>
</feature>
<accession>A0A1I8H343</accession>
<feature type="binding site" evidence="6">
    <location>
        <position position="84"/>
    </location>
    <ligand>
        <name>Na(+)</name>
        <dbReference type="ChEBI" id="CHEBI:29101"/>
        <label>1</label>
    </ligand>
</feature>
<organism evidence="11 12">
    <name type="scientific">Macrostomum lignano</name>
    <dbReference type="NCBI Taxonomy" id="282301"/>
    <lineage>
        <taxon>Eukaryota</taxon>
        <taxon>Metazoa</taxon>
        <taxon>Spiralia</taxon>
        <taxon>Lophotrochozoa</taxon>
        <taxon>Platyhelminthes</taxon>
        <taxon>Rhabditophora</taxon>
        <taxon>Macrostomorpha</taxon>
        <taxon>Macrostomida</taxon>
        <taxon>Macrostomidae</taxon>
        <taxon>Macrostomum</taxon>
    </lineage>
</organism>
<feature type="transmembrane region" description="Helical" evidence="10">
    <location>
        <begin position="489"/>
        <end position="510"/>
    </location>
</feature>
<feature type="binding site" evidence="6">
    <location>
        <position position="464"/>
    </location>
    <ligand>
        <name>Na(+)</name>
        <dbReference type="ChEBI" id="CHEBI:29101"/>
        <label>1</label>
    </ligand>
</feature>
<evidence type="ECO:0000256" key="5">
    <source>
        <dbReference type="ARBA" id="ARBA00023136"/>
    </source>
</evidence>
<feature type="binding site" evidence="6">
    <location>
        <position position="460"/>
    </location>
    <ligand>
        <name>Na(+)</name>
        <dbReference type="ChEBI" id="CHEBI:29101"/>
        <label>1</label>
    </ligand>
</feature>
<comment type="similarity">
    <text evidence="8">Belongs to the sodium:neurotransmitter symporter (SNF) (TC 2.A.22) family.</text>
</comment>
<evidence type="ECO:0000256" key="2">
    <source>
        <dbReference type="ARBA" id="ARBA00022448"/>
    </source>
</evidence>
<name>A0A1I8H343_9PLAT</name>
<feature type="binding site" evidence="6">
    <location>
        <position position="395"/>
    </location>
    <ligand>
        <name>Na(+)</name>
        <dbReference type="ChEBI" id="CHEBI:29101"/>
        <label>1</label>
    </ligand>
</feature>
<feature type="region of interest" description="Disordered" evidence="9">
    <location>
        <begin position="805"/>
        <end position="826"/>
    </location>
</feature>
<protein>
    <recommendedName>
        <fullName evidence="8">Transporter</fullName>
    </recommendedName>
</protein>
<evidence type="ECO:0000256" key="4">
    <source>
        <dbReference type="ARBA" id="ARBA00022989"/>
    </source>
</evidence>
<dbReference type="PRINTS" id="PR00176">
    <property type="entry name" value="NANEUSMPORT"/>
</dbReference>
<feature type="transmembrane region" description="Helical" evidence="10">
    <location>
        <begin position="611"/>
        <end position="632"/>
    </location>
</feature>
<evidence type="ECO:0000313" key="11">
    <source>
        <dbReference type="Proteomes" id="UP000095280"/>
    </source>
</evidence>
<feature type="binding site" evidence="6">
    <location>
        <position position="86"/>
    </location>
    <ligand>
        <name>Na(+)</name>
        <dbReference type="ChEBI" id="CHEBI:29101"/>
        <label>1</label>
    </ligand>
</feature>
<keyword evidence="2 8" id="KW-0813">Transport</keyword>
<feature type="binding site" evidence="6">
    <location>
        <position position="463"/>
    </location>
    <ligand>
        <name>Na(+)</name>
        <dbReference type="ChEBI" id="CHEBI:29101"/>
        <label>1</label>
    </ligand>
</feature>
<proteinExistence type="inferred from homology"/>
<dbReference type="InterPro" id="IPR000175">
    <property type="entry name" value="Na/ntran_symport"/>
</dbReference>
<feature type="transmembrane region" description="Helical" evidence="10">
    <location>
        <begin position="78"/>
        <end position="96"/>
    </location>
</feature>
<evidence type="ECO:0000256" key="1">
    <source>
        <dbReference type="ARBA" id="ARBA00004141"/>
    </source>
</evidence>
<evidence type="ECO:0000256" key="8">
    <source>
        <dbReference type="RuleBase" id="RU003732"/>
    </source>
</evidence>
<dbReference type="PROSITE" id="PS00610">
    <property type="entry name" value="NA_NEUROTRAN_SYMP_1"/>
    <property type="match status" value="1"/>
</dbReference>
<evidence type="ECO:0000256" key="6">
    <source>
        <dbReference type="PIRSR" id="PIRSR600175-1"/>
    </source>
</evidence>
<feature type="transmembrane region" description="Helical" evidence="10">
    <location>
        <begin position="108"/>
        <end position="129"/>
    </location>
</feature>
<evidence type="ECO:0000256" key="9">
    <source>
        <dbReference type="SAM" id="MobiDB-lite"/>
    </source>
</evidence>
<evidence type="ECO:0000256" key="10">
    <source>
        <dbReference type="SAM" id="Phobius"/>
    </source>
</evidence>
<comment type="subcellular location">
    <subcellularLocation>
        <location evidence="1">Membrane</location>
        <topology evidence="1">Multi-pass membrane protein</topology>
    </subcellularLocation>
</comment>
<feature type="binding site" evidence="6">
    <location>
        <position position="363"/>
    </location>
    <ligand>
        <name>Na(+)</name>
        <dbReference type="ChEBI" id="CHEBI:29101"/>
        <label>1</label>
    </ligand>
</feature>
<keyword evidence="7" id="KW-1015">Disulfide bond</keyword>
<feature type="transmembrane region" description="Helical" evidence="10">
    <location>
        <begin position="448"/>
        <end position="469"/>
    </location>
</feature>
<dbReference type="GO" id="GO:0046872">
    <property type="term" value="F:metal ion binding"/>
    <property type="evidence" value="ECO:0007669"/>
    <property type="project" value="UniProtKB-KW"/>
</dbReference>
<keyword evidence="11" id="KW-1185">Reference proteome</keyword>
<dbReference type="Proteomes" id="UP000095280">
    <property type="component" value="Unplaced"/>
</dbReference>
<dbReference type="GO" id="GO:0005886">
    <property type="term" value="C:plasma membrane"/>
    <property type="evidence" value="ECO:0007669"/>
    <property type="project" value="TreeGrafter"/>
</dbReference>
<dbReference type="SUPFAM" id="SSF161070">
    <property type="entry name" value="SNF-like"/>
    <property type="match status" value="1"/>
</dbReference>
<dbReference type="GO" id="GO:0015375">
    <property type="term" value="F:glycine:sodium symporter activity"/>
    <property type="evidence" value="ECO:0007669"/>
    <property type="project" value="TreeGrafter"/>
</dbReference>
<dbReference type="Pfam" id="PF00209">
    <property type="entry name" value="SNF"/>
    <property type="match status" value="1"/>
</dbReference>
<sequence>MDSHDSQVVSPEDISMQQRGGQEESVEESISDIRQKLSRIEANQMELSKALAKKKGFSLTFEEEENPERGNWSGKFDFFLSCLGYAVGLGNVWRFPYLCYKNGGGAFFIPYCIFLFFCGMPIFCLELSLGQFCSSGPLSCWEFAPLFRGVGVGMVIVSGLVGIYYNIIIAWSFWYLFTSFTSKLPWSECGSWSTELCRERLTPVNSTCNNDLNLRIDNGTGINGTCWLDTNGTRTLYGIYDAEAATAAGYSARPASNEYLNYVGLQDRLGSIGNMGPLRWDMSLCLLLGWIVVFASLSKGIKSSGKVVYFTAIFPYVVLIILLIRGLTLPGYEKGIDFYLKPDLSRLQDSTVWKDAAVQIFFSLSASWGGLITLASYNRFKTDTVRDAMLVSICNCATSVFAGFVVFSFLGYLATLLNTEVTNVVDSGVALAFIVYPQAVTSLPVSPLWAILFFVMLITLGLDSQFTLIETVVTAVQDKWPRTRRYKTLLILGISVVFFFIGLSMCTPGGPQLLTIFDDYSGGWNIMVIAILECVSICYVYGVKRFCDDIEAMTGPIVAGCIPWFIFKWWWIICWCAFTPGLVAVTMVFSWVKFSPSSYGGNVLPDWAQVIGWLLTFSVLASIVVVSGIAVWQSRGNLRALVQPTRYWGPALVKFRQEVADAGYAPGFVVDPWTEDNIEDPSNPHHKYDEDKGYQVNCLAKAGFDNQAITLMTGHKNSSSVDVYKRRDMDCVARMSACLAAYGSKVTKIDDDAESTIESVTTGSDRGELMKAPEGGQDLPRSLCGVREGALQRLGSDCDRQAELQHPAAAEGASGFNLNLRGKNDS</sequence>
<keyword evidence="6" id="KW-0915">Sodium</keyword>
<evidence type="ECO:0000313" key="12">
    <source>
        <dbReference type="WBParaSite" id="maker-uti_cns_0004215-snap-gene-0.3-mRNA-1"/>
    </source>
</evidence>
<dbReference type="PROSITE" id="PS00754">
    <property type="entry name" value="NA_NEUROTRAN_SYMP_2"/>
    <property type="match status" value="1"/>
</dbReference>
<feature type="binding site" evidence="6">
    <location>
        <position position="91"/>
    </location>
    <ligand>
        <name>Na(+)</name>
        <dbReference type="ChEBI" id="CHEBI:29101"/>
        <label>1</label>
    </ligand>
</feature>
<feature type="transmembrane region" description="Helical" evidence="10">
    <location>
        <begin position="569"/>
        <end position="591"/>
    </location>
</feature>
<keyword evidence="5 10" id="KW-0472">Membrane</keyword>
<keyword evidence="3 8" id="KW-0812">Transmembrane</keyword>
<feature type="binding site" evidence="6">
    <location>
        <position position="87"/>
    </location>
    <ligand>
        <name>Na(+)</name>
        <dbReference type="ChEBI" id="CHEBI:29101"/>
        <label>1</label>
    </ligand>
</feature>
<feature type="disulfide bond" evidence="7">
    <location>
        <begin position="189"/>
        <end position="197"/>
    </location>
</feature>
<dbReference type="InterPro" id="IPR037272">
    <property type="entry name" value="SNS_sf"/>
</dbReference>
<evidence type="ECO:0000256" key="3">
    <source>
        <dbReference type="ARBA" id="ARBA00022692"/>
    </source>
</evidence>
<feature type="transmembrane region" description="Helical" evidence="10">
    <location>
        <begin position="522"/>
        <end position="543"/>
    </location>
</feature>